<feature type="compositionally biased region" description="Basic and acidic residues" evidence="1">
    <location>
        <begin position="356"/>
        <end position="372"/>
    </location>
</feature>
<feature type="region of interest" description="Disordered" evidence="1">
    <location>
        <begin position="1"/>
        <end position="39"/>
    </location>
</feature>
<dbReference type="InterPro" id="IPR050503">
    <property type="entry name" value="cAMP-dep_PK_reg_su-like"/>
</dbReference>
<dbReference type="GO" id="GO:0005952">
    <property type="term" value="C:cAMP-dependent protein kinase complex"/>
    <property type="evidence" value="ECO:0007669"/>
    <property type="project" value="InterPro"/>
</dbReference>
<dbReference type="OrthoDB" id="417078at2759"/>
<evidence type="ECO:0000256" key="1">
    <source>
        <dbReference type="SAM" id="MobiDB-lite"/>
    </source>
</evidence>
<dbReference type="AlphaFoldDB" id="A0A7G2C638"/>
<keyword evidence="4" id="KW-1185">Reference proteome</keyword>
<dbReference type="Gene3D" id="2.60.120.10">
    <property type="entry name" value="Jelly Rolls"/>
    <property type="match status" value="2"/>
</dbReference>
<feature type="domain" description="Cyclic nucleotide-binding" evidence="2">
    <location>
        <begin position="618"/>
        <end position="668"/>
    </location>
</feature>
<dbReference type="GO" id="GO:0030552">
    <property type="term" value="F:cAMP binding"/>
    <property type="evidence" value="ECO:0007669"/>
    <property type="project" value="TreeGrafter"/>
</dbReference>
<dbReference type="VEuPathDB" id="TriTrypDB:ADEAN_000269500"/>
<dbReference type="InterPro" id="IPR014710">
    <property type="entry name" value="RmlC-like_jellyroll"/>
</dbReference>
<dbReference type="GO" id="GO:0004862">
    <property type="term" value="F:cAMP-dependent protein kinase inhibitor activity"/>
    <property type="evidence" value="ECO:0007669"/>
    <property type="project" value="TreeGrafter"/>
</dbReference>
<feature type="compositionally biased region" description="Polar residues" evidence="1">
    <location>
        <begin position="23"/>
        <end position="32"/>
    </location>
</feature>
<protein>
    <submittedName>
        <fullName evidence="3">Cyclic nucleotide-binding domain containing protein, putative</fullName>
    </submittedName>
</protein>
<evidence type="ECO:0000313" key="4">
    <source>
        <dbReference type="Proteomes" id="UP000515908"/>
    </source>
</evidence>
<dbReference type="SUPFAM" id="SSF51206">
    <property type="entry name" value="cAMP-binding domain-like"/>
    <property type="match status" value="2"/>
</dbReference>
<dbReference type="InterPro" id="IPR018490">
    <property type="entry name" value="cNMP-bd_dom_sf"/>
</dbReference>
<dbReference type="PANTHER" id="PTHR11635:SF152">
    <property type="entry name" value="CAMP-DEPENDENT PROTEIN KINASE TYPE I REGULATORY SUBUNIT-RELATED"/>
    <property type="match status" value="1"/>
</dbReference>
<dbReference type="Proteomes" id="UP000515908">
    <property type="component" value="Chromosome 04"/>
</dbReference>
<dbReference type="EMBL" id="LR877148">
    <property type="protein sequence ID" value="CAD2215240.1"/>
    <property type="molecule type" value="Genomic_DNA"/>
</dbReference>
<evidence type="ECO:0000313" key="3">
    <source>
        <dbReference type="EMBL" id="CAD2215240.1"/>
    </source>
</evidence>
<dbReference type="GO" id="GO:0034236">
    <property type="term" value="F:protein kinase A catalytic subunit binding"/>
    <property type="evidence" value="ECO:0007669"/>
    <property type="project" value="TreeGrafter"/>
</dbReference>
<feature type="compositionally biased region" description="Basic and acidic residues" evidence="1">
    <location>
        <begin position="204"/>
        <end position="215"/>
    </location>
</feature>
<dbReference type="PANTHER" id="PTHR11635">
    <property type="entry name" value="CAMP-DEPENDENT PROTEIN KINASE REGULATORY CHAIN"/>
    <property type="match status" value="1"/>
</dbReference>
<gene>
    <name evidence="3" type="ORF">ADEAN_000269500</name>
</gene>
<feature type="compositionally biased region" description="Low complexity" evidence="1">
    <location>
        <begin position="1"/>
        <end position="22"/>
    </location>
</feature>
<feature type="region of interest" description="Disordered" evidence="1">
    <location>
        <begin position="393"/>
        <end position="418"/>
    </location>
</feature>
<reference evidence="3 4" key="1">
    <citation type="submission" date="2020-08" db="EMBL/GenBank/DDBJ databases">
        <authorList>
            <person name="Newling K."/>
            <person name="Davey J."/>
            <person name="Forrester S."/>
        </authorList>
    </citation>
    <scope>NUCLEOTIDE SEQUENCE [LARGE SCALE GENOMIC DNA]</scope>
    <source>
        <strain evidence="4">Crithidia deanei Carvalho (ATCC PRA-265)</strain>
    </source>
</reference>
<feature type="region of interest" description="Disordered" evidence="1">
    <location>
        <begin position="201"/>
        <end position="262"/>
    </location>
</feature>
<dbReference type="Pfam" id="PF00027">
    <property type="entry name" value="cNMP_binding"/>
    <property type="match status" value="1"/>
</dbReference>
<feature type="compositionally biased region" description="Low complexity" evidence="1">
    <location>
        <begin position="433"/>
        <end position="445"/>
    </location>
</feature>
<feature type="region of interest" description="Disordered" evidence="1">
    <location>
        <begin position="431"/>
        <end position="463"/>
    </location>
</feature>
<feature type="region of interest" description="Disordered" evidence="1">
    <location>
        <begin position="303"/>
        <end position="332"/>
    </location>
</feature>
<feature type="compositionally biased region" description="Polar residues" evidence="1">
    <location>
        <begin position="395"/>
        <end position="405"/>
    </location>
</feature>
<dbReference type="SMART" id="SM00100">
    <property type="entry name" value="cNMP"/>
    <property type="match status" value="1"/>
</dbReference>
<feature type="compositionally biased region" description="Low complexity" evidence="1">
    <location>
        <begin position="310"/>
        <end position="322"/>
    </location>
</feature>
<accession>A0A7G2C638</accession>
<organism evidence="3 4">
    <name type="scientific">Angomonas deanei</name>
    <dbReference type="NCBI Taxonomy" id="59799"/>
    <lineage>
        <taxon>Eukaryota</taxon>
        <taxon>Discoba</taxon>
        <taxon>Euglenozoa</taxon>
        <taxon>Kinetoplastea</taxon>
        <taxon>Metakinetoplastina</taxon>
        <taxon>Trypanosomatida</taxon>
        <taxon>Trypanosomatidae</taxon>
        <taxon>Strigomonadinae</taxon>
        <taxon>Angomonas</taxon>
    </lineage>
</organism>
<feature type="region of interest" description="Disordered" evidence="1">
    <location>
        <begin position="348"/>
        <end position="372"/>
    </location>
</feature>
<dbReference type="GO" id="GO:0005829">
    <property type="term" value="C:cytosol"/>
    <property type="evidence" value="ECO:0007669"/>
    <property type="project" value="TreeGrafter"/>
</dbReference>
<dbReference type="InterPro" id="IPR000595">
    <property type="entry name" value="cNMP-bd_dom"/>
</dbReference>
<sequence length="700" mass="75135">MSSSGHQSQQSQHTPPSPHSFQGKNPLQSGSDEPNVVPLADVLPAELSGCLKQEEVCSIAKAPSPPPREPSLVGASSSALIHEGRTRLEALLPQIPPSKYASLIVFMEGLVSTQDLLSEAGSAAGPAEALSPGATAADTNAAHLAASPSGSVISASATAAQINEQFSRALSSSTVPHLPESQASESLRAIVRDALSQSVMRSLPQDHGEPSEHNKSPVNRSPNIANMDYPSSPLPVLHAEESSPSVAPPRDDTRTPTGREVTVQYESPTLKEDTTTTVELFSPSPAQTETVADLVQVDSNASVPFPPDKSTTSTIEQSTTTQHAEAASTTSVPTISVSGNIKDLKTIKVGPAAGESRAKKETREGDMPDEVRMDSTIRMAVEQLLAGGEVGVTETAPSSSVNHNNTQEKKSSRLATPENGSIVHSSAVHLAPEGEPQPQPNGEENSTPLPIAETTDGKANPHATSNMVEAMSQFFNAEESRPEEVNTVREALMNYEPFEALDLTQLETLLRTMKRQEYQEGEVLVREGDPSLNKLMFIVSGKLSSARKGKHTKMLNQGSFYGVMEVSYNFDKSRQTLTVKEPGTVIYCLTKTDYQKLILYEKDARRFLFLQYVNKVPFLRQLSPAGKFRLADGLRVSRVREGSYLTRIGANVEWFYIIMSGDVAMTAKKINDGSGSANLTNSGKENEATAPSRTPITRSP</sequence>
<evidence type="ECO:0000259" key="2">
    <source>
        <dbReference type="PROSITE" id="PS50042"/>
    </source>
</evidence>
<name>A0A7G2C638_9TRYP</name>
<dbReference type="PROSITE" id="PS50042">
    <property type="entry name" value="CNMP_BINDING_3"/>
    <property type="match status" value="2"/>
</dbReference>
<feature type="domain" description="Cyclic nucleotide-binding" evidence="2">
    <location>
        <begin position="497"/>
        <end position="615"/>
    </location>
</feature>
<dbReference type="CDD" id="cd00038">
    <property type="entry name" value="CAP_ED"/>
    <property type="match status" value="1"/>
</dbReference>
<proteinExistence type="predicted"/>
<feature type="region of interest" description="Disordered" evidence="1">
    <location>
        <begin position="676"/>
        <end position="700"/>
    </location>
</feature>